<feature type="compositionally biased region" description="Low complexity" evidence="1">
    <location>
        <begin position="496"/>
        <end position="524"/>
    </location>
</feature>
<evidence type="ECO:0000313" key="4">
    <source>
        <dbReference type="Proteomes" id="UP001281003"/>
    </source>
</evidence>
<sequence>MTQPSEVLSLISTTSNALMGFAFTSAWTMMFWFLAMEPNGIPITDLHRFTKGAGSAWGAIKSIHKRGSFMISLACILVTVSSIGRGPLMQKVLSVETTDRIIPGSMDLYIRPAVTDGWGGVLIEQGNTSVSRFSDGFAQAVQAFQAKIPIEIPDIEPCEKCNLTVQALGFNARNCTQRRNYYKINERTMHAIIVDEHPRGNTTFFEVAISRTRAYELDDWSVEHPGWEPNSDKEWDFSALNVTILRKESDACEGYTVVHECRLVPAVVEYQLFTDGANVTLASNNWREDKVVKELMYRDSRIDGEKNTIHPLRVFGDELMGGKSQVVVNSAPGAYQQNYNRGLSPYLYARKPEPNSSYPWCHGTFADPFDDIMNAYRELGLRLSILEGAELRKEEARILEAKKNFLLKELGTIKQTNLTYVSTKTRVHYRLHRTELGIAVVVAILGPLATVVLLFWHAHKAMGSGTWKLGRDVSMSPLELANAFFGGSPQYTCTGGMSSTGGSSSGSVTPTSPQSDSSTSSATVNGDRDGYCRPLHHRPADTLADILRGCSSNASADEIVEYIEERAGGGGSDSSKSSSLRKRVPRVQYGVDEQTGRLGFVVQEPMEGFGDGEGVGWRKVSVRPPVKGEEL</sequence>
<evidence type="ECO:0000256" key="2">
    <source>
        <dbReference type="SAM" id="Phobius"/>
    </source>
</evidence>
<reference evidence="3" key="2">
    <citation type="submission" date="2023-07" db="EMBL/GenBank/DDBJ databases">
        <authorList>
            <consortium name="Lawrence Berkeley National Laboratory"/>
            <person name="Haridas S."/>
            <person name="Hensen N."/>
            <person name="Bonometti L."/>
            <person name="Westerberg I."/>
            <person name="Brannstrom I.O."/>
            <person name="Guillou S."/>
            <person name="Cros-Aarteil S."/>
            <person name="Calhoun S."/>
            <person name="Kuo A."/>
            <person name="Mondo S."/>
            <person name="Pangilinan J."/>
            <person name="Riley R."/>
            <person name="LaButti K."/>
            <person name="Andreopoulos B."/>
            <person name="Lipzen A."/>
            <person name="Chen C."/>
            <person name="Yanf M."/>
            <person name="Daum C."/>
            <person name="Ng V."/>
            <person name="Clum A."/>
            <person name="Steindorff A."/>
            <person name="Ohm R."/>
            <person name="Martin F."/>
            <person name="Silar P."/>
            <person name="Natvig D."/>
            <person name="Lalanne C."/>
            <person name="Gautier V."/>
            <person name="Ament-velasquez S.L."/>
            <person name="Kruys A."/>
            <person name="Hutchinson M.I."/>
            <person name="Powell A.J."/>
            <person name="Barry K."/>
            <person name="Miller A.N."/>
            <person name="Grigoriev I.V."/>
            <person name="Debuchy R."/>
            <person name="Gladieux P."/>
            <person name="Thoren M.H."/>
            <person name="Johannesson H."/>
        </authorList>
    </citation>
    <scope>NUCLEOTIDE SEQUENCE</scope>
    <source>
        <strain evidence="3">FGSC 1904</strain>
    </source>
</reference>
<dbReference type="EMBL" id="JAUTDP010000021">
    <property type="protein sequence ID" value="KAK3386224.1"/>
    <property type="molecule type" value="Genomic_DNA"/>
</dbReference>
<feature type="transmembrane region" description="Helical" evidence="2">
    <location>
        <begin position="7"/>
        <end position="35"/>
    </location>
</feature>
<name>A0AAE0NR98_SORBR</name>
<protein>
    <submittedName>
        <fullName evidence="3">Uncharacterized protein</fullName>
    </submittedName>
</protein>
<feature type="region of interest" description="Disordered" evidence="1">
    <location>
        <begin position="611"/>
        <end position="631"/>
    </location>
</feature>
<organism evidence="3 4">
    <name type="scientific">Sordaria brevicollis</name>
    <dbReference type="NCBI Taxonomy" id="83679"/>
    <lineage>
        <taxon>Eukaryota</taxon>
        <taxon>Fungi</taxon>
        <taxon>Dikarya</taxon>
        <taxon>Ascomycota</taxon>
        <taxon>Pezizomycotina</taxon>
        <taxon>Sordariomycetes</taxon>
        <taxon>Sordariomycetidae</taxon>
        <taxon>Sordariales</taxon>
        <taxon>Sordariaceae</taxon>
        <taxon>Sordaria</taxon>
    </lineage>
</organism>
<dbReference type="InterPro" id="IPR021514">
    <property type="entry name" value="DUF3176"/>
</dbReference>
<evidence type="ECO:0000256" key="1">
    <source>
        <dbReference type="SAM" id="MobiDB-lite"/>
    </source>
</evidence>
<feature type="transmembrane region" description="Helical" evidence="2">
    <location>
        <begin position="67"/>
        <end position="84"/>
    </location>
</feature>
<dbReference type="AlphaFoldDB" id="A0AAE0NR98"/>
<evidence type="ECO:0000313" key="3">
    <source>
        <dbReference type="EMBL" id="KAK3386224.1"/>
    </source>
</evidence>
<keyword evidence="2" id="KW-1133">Transmembrane helix</keyword>
<proteinExistence type="predicted"/>
<reference evidence="3" key="1">
    <citation type="journal article" date="2023" name="Mol. Phylogenet. Evol.">
        <title>Genome-scale phylogeny and comparative genomics of the fungal order Sordariales.</title>
        <authorList>
            <person name="Hensen N."/>
            <person name="Bonometti L."/>
            <person name="Westerberg I."/>
            <person name="Brannstrom I.O."/>
            <person name="Guillou S."/>
            <person name="Cros-Aarteil S."/>
            <person name="Calhoun S."/>
            <person name="Haridas S."/>
            <person name="Kuo A."/>
            <person name="Mondo S."/>
            <person name="Pangilinan J."/>
            <person name="Riley R."/>
            <person name="LaButti K."/>
            <person name="Andreopoulos B."/>
            <person name="Lipzen A."/>
            <person name="Chen C."/>
            <person name="Yan M."/>
            <person name="Daum C."/>
            <person name="Ng V."/>
            <person name="Clum A."/>
            <person name="Steindorff A."/>
            <person name="Ohm R.A."/>
            <person name="Martin F."/>
            <person name="Silar P."/>
            <person name="Natvig D.O."/>
            <person name="Lalanne C."/>
            <person name="Gautier V."/>
            <person name="Ament-Velasquez S.L."/>
            <person name="Kruys A."/>
            <person name="Hutchinson M.I."/>
            <person name="Powell A.J."/>
            <person name="Barry K."/>
            <person name="Miller A.N."/>
            <person name="Grigoriev I.V."/>
            <person name="Debuchy R."/>
            <person name="Gladieux P."/>
            <person name="Hiltunen Thoren M."/>
            <person name="Johannesson H."/>
        </authorList>
    </citation>
    <scope>NUCLEOTIDE SEQUENCE</scope>
    <source>
        <strain evidence="3">FGSC 1904</strain>
    </source>
</reference>
<comment type="caution">
    <text evidence="3">The sequence shown here is derived from an EMBL/GenBank/DDBJ whole genome shotgun (WGS) entry which is preliminary data.</text>
</comment>
<feature type="region of interest" description="Disordered" evidence="1">
    <location>
        <begin position="496"/>
        <end position="535"/>
    </location>
</feature>
<dbReference type="Proteomes" id="UP001281003">
    <property type="component" value="Unassembled WGS sequence"/>
</dbReference>
<keyword evidence="4" id="KW-1185">Reference proteome</keyword>
<keyword evidence="2" id="KW-0472">Membrane</keyword>
<dbReference type="PANTHER" id="PTHR37576:SF2">
    <property type="entry name" value="DEFECT AT LOW TEMPERATURE PROTEIN 1"/>
    <property type="match status" value="1"/>
</dbReference>
<accession>A0AAE0NR98</accession>
<dbReference type="Pfam" id="PF11374">
    <property type="entry name" value="DUF3176"/>
    <property type="match status" value="1"/>
</dbReference>
<gene>
    <name evidence="3" type="ORF">B0T20DRAFT_366202</name>
</gene>
<feature type="transmembrane region" description="Helical" evidence="2">
    <location>
        <begin position="436"/>
        <end position="456"/>
    </location>
</feature>
<feature type="region of interest" description="Disordered" evidence="1">
    <location>
        <begin position="565"/>
        <end position="587"/>
    </location>
</feature>
<dbReference type="PANTHER" id="PTHR37576">
    <property type="entry name" value="DEFECT AT LOW TEMPERATURE PROTEIN 1"/>
    <property type="match status" value="1"/>
</dbReference>
<keyword evidence="2" id="KW-0812">Transmembrane</keyword>